<dbReference type="AlphaFoldDB" id="A0AAW0FMW1"/>
<reference evidence="2 3" key="1">
    <citation type="submission" date="2022-09" db="EMBL/GenBank/DDBJ databases">
        <authorList>
            <person name="Palmer J.M."/>
        </authorList>
    </citation>
    <scope>NUCLEOTIDE SEQUENCE [LARGE SCALE GENOMIC DNA]</scope>
    <source>
        <strain evidence="2 3">DSM 7382</strain>
    </source>
</reference>
<name>A0AAW0FMW1_9APHY</name>
<proteinExistence type="predicted"/>
<sequence>MIPQIDNETEIAGSVNSNSTIQPSLEKQNIFKGIDNECVICLEDLKPGDKN</sequence>
<feature type="region of interest" description="Disordered" evidence="1">
    <location>
        <begin position="1"/>
        <end position="20"/>
    </location>
</feature>
<dbReference type="Proteomes" id="UP001385951">
    <property type="component" value="Unassembled WGS sequence"/>
</dbReference>
<organism evidence="2 3">
    <name type="scientific">Cerrena zonata</name>
    <dbReference type="NCBI Taxonomy" id="2478898"/>
    <lineage>
        <taxon>Eukaryota</taxon>
        <taxon>Fungi</taxon>
        <taxon>Dikarya</taxon>
        <taxon>Basidiomycota</taxon>
        <taxon>Agaricomycotina</taxon>
        <taxon>Agaricomycetes</taxon>
        <taxon>Polyporales</taxon>
        <taxon>Cerrenaceae</taxon>
        <taxon>Cerrena</taxon>
    </lineage>
</organism>
<accession>A0AAW0FMW1</accession>
<comment type="caution">
    <text evidence="2">The sequence shown here is derived from an EMBL/GenBank/DDBJ whole genome shotgun (WGS) entry which is preliminary data.</text>
</comment>
<evidence type="ECO:0000313" key="3">
    <source>
        <dbReference type="Proteomes" id="UP001385951"/>
    </source>
</evidence>
<evidence type="ECO:0000313" key="2">
    <source>
        <dbReference type="EMBL" id="KAK7678646.1"/>
    </source>
</evidence>
<keyword evidence="3" id="KW-1185">Reference proteome</keyword>
<protein>
    <submittedName>
        <fullName evidence="2">Uncharacterized protein</fullName>
    </submittedName>
</protein>
<dbReference type="EMBL" id="JASBNA010000069">
    <property type="protein sequence ID" value="KAK7678646.1"/>
    <property type="molecule type" value="Genomic_DNA"/>
</dbReference>
<gene>
    <name evidence="2" type="ORF">QCA50_018373</name>
</gene>
<evidence type="ECO:0000256" key="1">
    <source>
        <dbReference type="SAM" id="MobiDB-lite"/>
    </source>
</evidence>